<dbReference type="InterPro" id="IPR046346">
    <property type="entry name" value="Aminoacid_DH-like_N_sf"/>
</dbReference>
<sequence length="94" mass="10073">MPRRAAVLGRPIEHSLSPVLHTAAYAAMGLDGWVYEAYECDETGLWGFLEGLDEDWAGLSLTMPLKRTALKLADSVSELALAVGGANTIVLRDG</sequence>
<dbReference type="EMBL" id="JBHTIR010003833">
    <property type="protein sequence ID" value="MFD0855874.1"/>
    <property type="molecule type" value="Genomic_DNA"/>
</dbReference>
<dbReference type="Proteomes" id="UP001597083">
    <property type="component" value="Unassembled WGS sequence"/>
</dbReference>
<comment type="pathway">
    <text evidence="1">Metabolic intermediate biosynthesis; chorismate biosynthesis; chorismate from D-erythrose 4-phosphate and phosphoenolpyruvate: step 4/7.</text>
</comment>
<dbReference type="Pfam" id="PF08501">
    <property type="entry name" value="Shikimate_dh_N"/>
    <property type="match status" value="1"/>
</dbReference>
<evidence type="ECO:0000313" key="4">
    <source>
        <dbReference type="EMBL" id="MFD0855874.1"/>
    </source>
</evidence>
<reference evidence="5" key="1">
    <citation type="journal article" date="2019" name="Int. J. Syst. Evol. Microbiol.">
        <title>The Global Catalogue of Microorganisms (GCM) 10K type strain sequencing project: providing services to taxonomists for standard genome sequencing and annotation.</title>
        <authorList>
            <consortium name="The Broad Institute Genomics Platform"/>
            <consortium name="The Broad Institute Genome Sequencing Center for Infectious Disease"/>
            <person name="Wu L."/>
            <person name="Ma J."/>
        </authorList>
    </citation>
    <scope>NUCLEOTIDE SEQUENCE [LARGE SCALE GENOMIC DNA]</scope>
    <source>
        <strain evidence="5">JCM 31696</strain>
    </source>
</reference>
<protein>
    <submittedName>
        <fullName evidence="4">Shikimate dehydrogenase</fullName>
    </submittedName>
</protein>
<evidence type="ECO:0000256" key="1">
    <source>
        <dbReference type="ARBA" id="ARBA00004871"/>
    </source>
</evidence>
<feature type="domain" description="Shikimate dehydrogenase substrate binding N-terminal" evidence="3">
    <location>
        <begin position="7"/>
        <end position="89"/>
    </location>
</feature>
<feature type="non-terminal residue" evidence="4">
    <location>
        <position position="94"/>
    </location>
</feature>
<comment type="caution">
    <text evidence="4">The sequence shown here is derived from an EMBL/GenBank/DDBJ whole genome shotgun (WGS) entry which is preliminary data.</text>
</comment>
<dbReference type="PANTHER" id="PTHR21089">
    <property type="entry name" value="SHIKIMATE DEHYDROGENASE"/>
    <property type="match status" value="1"/>
</dbReference>
<organism evidence="4 5">
    <name type="scientific">Actinomadura adrarensis</name>
    <dbReference type="NCBI Taxonomy" id="1819600"/>
    <lineage>
        <taxon>Bacteria</taxon>
        <taxon>Bacillati</taxon>
        <taxon>Actinomycetota</taxon>
        <taxon>Actinomycetes</taxon>
        <taxon>Streptosporangiales</taxon>
        <taxon>Thermomonosporaceae</taxon>
        <taxon>Actinomadura</taxon>
    </lineage>
</organism>
<accession>A0ABW3CQM5</accession>
<gene>
    <name evidence="4" type="ORF">ACFQ07_26770</name>
</gene>
<dbReference type="InterPro" id="IPR013708">
    <property type="entry name" value="Shikimate_DH-bd_N"/>
</dbReference>
<keyword evidence="5" id="KW-1185">Reference proteome</keyword>
<dbReference type="PANTHER" id="PTHR21089:SF1">
    <property type="entry name" value="BIFUNCTIONAL 3-DEHYDROQUINATE DEHYDRATASE_SHIKIMATE DEHYDROGENASE, CHLOROPLASTIC"/>
    <property type="match status" value="1"/>
</dbReference>
<name>A0ABW3CQM5_9ACTN</name>
<proteinExistence type="predicted"/>
<evidence type="ECO:0000259" key="3">
    <source>
        <dbReference type="Pfam" id="PF08501"/>
    </source>
</evidence>
<keyword evidence="2" id="KW-0057">Aromatic amino acid biosynthesis</keyword>
<evidence type="ECO:0000256" key="2">
    <source>
        <dbReference type="ARBA" id="ARBA00023141"/>
    </source>
</evidence>
<keyword evidence="2" id="KW-0028">Amino-acid biosynthesis</keyword>
<dbReference type="InterPro" id="IPR022893">
    <property type="entry name" value="Shikimate_DH_fam"/>
</dbReference>
<dbReference type="SUPFAM" id="SSF53223">
    <property type="entry name" value="Aminoacid dehydrogenase-like, N-terminal domain"/>
    <property type="match status" value="1"/>
</dbReference>
<evidence type="ECO:0000313" key="5">
    <source>
        <dbReference type="Proteomes" id="UP001597083"/>
    </source>
</evidence>
<dbReference type="Gene3D" id="3.40.50.10860">
    <property type="entry name" value="Leucine Dehydrogenase, chain A, domain 1"/>
    <property type="match status" value="1"/>
</dbReference>